<evidence type="ECO:0000313" key="2">
    <source>
        <dbReference type="Proteomes" id="UP000237105"/>
    </source>
</evidence>
<dbReference type="EMBL" id="JXTB01000971">
    <property type="protein sequence ID" value="PON31621.1"/>
    <property type="molecule type" value="Genomic_DNA"/>
</dbReference>
<dbReference type="Proteomes" id="UP000237105">
    <property type="component" value="Unassembled WGS sequence"/>
</dbReference>
<name>A0A2P5A4Z9_PARAD</name>
<dbReference type="AlphaFoldDB" id="A0A2P5A4Z9"/>
<protein>
    <submittedName>
        <fullName evidence="1">Uncharacterized protein</fullName>
    </submittedName>
</protein>
<reference evidence="2" key="1">
    <citation type="submission" date="2016-06" db="EMBL/GenBank/DDBJ databases">
        <title>Parallel loss of symbiosis genes in relatives of nitrogen-fixing non-legume Parasponia.</title>
        <authorList>
            <person name="Van Velzen R."/>
            <person name="Holmer R."/>
            <person name="Bu F."/>
            <person name="Rutten L."/>
            <person name="Van Zeijl A."/>
            <person name="Liu W."/>
            <person name="Santuari L."/>
            <person name="Cao Q."/>
            <person name="Sharma T."/>
            <person name="Shen D."/>
            <person name="Roswanjaya Y."/>
            <person name="Wardhani T."/>
            <person name="Kalhor M.S."/>
            <person name="Jansen J."/>
            <person name="Van den Hoogen J."/>
            <person name="Gungor B."/>
            <person name="Hartog M."/>
            <person name="Hontelez J."/>
            <person name="Verver J."/>
            <person name="Yang W.-C."/>
            <person name="Schijlen E."/>
            <person name="Repin R."/>
            <person name="Schilthuizen M."/>
            <person name="Schranz E."/>
            <person name="Heidstra R."/>
            <person name="Miyata K."/>
            <person name="Fedorova E."/>
            <person name="Kohlen W."/>
            <person name="Bisseling T."/>
            <person name="Smit S."/>
            <person name="Geurts R."/>
        </authorList>
    </citation>
    <scope>NUCLEOTIDE SEQUENCE [LARGE SCALE GENOMIC DNA]</scope>
    <source>
        <strain evidence="2">cv. WU1-14</strain>
    </source>
</reference>
<accession>A0A2P5A4Z9</accession>
<proteinExistence type="predicted"/>
<feature type="non-terminal residue" evidence="1">
    <location>
        <position position="1"/>
    </location>
</feature>
<evidence type="ECO:0000313" key="1">
    <source>
        <dbReference type="EMBL" id="PON31621.1"/>
    </source>
</evidence>
<sequence length="62" mass="6948">SPFEELLKMNPTPLVLPRFNVGQNCRGPAKILHPTRFSGHHSVVRPPFLTSLANGVLSRRCR</sequence>
<keyword evidence="2" id="KW-1185">Reference proteome</keyword>
<comment type="caution">
    <text evidence="1">The sequence shown here is derived from an EMBL/GenBank/DDBJ whole genome shotgun (WGS) entry which is preliminary data.</text>
</comment>
<gene>
    <name evidence="1" type="ORF">PanWU01x14_368470</name>
</gene>
<dbReference type="OrthoDB" id="10469298at2759"/>
<organism evidence="1 2">
    <name type="scientific">Parasponia andersonii</name>
    <name type="common">Sponia andersonii</name>
    <dbReference type="NCBI Taxonomy" id="3476"/>
    <lineage>
        <taxon>Eukaryota</taxon>
        <taxon>Viridiplantae</taxon>
        <taxon>Streptophyta</taxon>
        <taxon>Embryophyta</taxon>
        <taxon>Tracheophyta</taxon>
        <taxon>Spermatophyta</taxon>
        <taxon>Magnoliopsida</taxon>
        <taxon>eudicotyledons</taxon>
        <taxon>Gunneridae</taxon>
        <taxon>Pentapetalae</taxon>
        <taxon>rosids</taxon>
        <taxon>fabids</taxon>
        <taxon>Rosales</taxon>
        <taxon>Cannabaceae</taxon>
        <taxon>Parasponia</taxon>
    </lineage>
</organism>